<protein>
    <submittedName>
        <fullName evidence="1">Uncharacterized protein</fullName>
    </submittedName>
</protein>
<dbReference type="EMBL" id="BART01020654">
    <property type="protein sequence ID" value="GAH05077.1"/>
    <property type="molecule type" value="Genomic_DNA"/>
</dbReference>
<dbReference type="AlphaFoldDB" id="X1CC12"/>
<proteinExistence type="predicted"/>
<reference evidence="1" key="1">
    <citation type="journal article" date="2014" name="Front. Microbiol.">
        <title>High frequency of phylogenetically diverse reductive dehalogenase-homologous genes in deep subseafloor sedimentary metagenomes.</title>
        <authorList>
            <person name="Kawai M."/>
            <person name="Futagami T."/>
            <person name="Toyoda A."/>
            <person name="Takaki Y."/>
            <person name="Nishi S."/>
            <person name="Hori S."/>
            <person name="Arai W."/>
            <person name="Tsubouchi T."/>
            <person name="Morono Y."/>
            <person name="Uchiyama I."/>
            <person name="Ito T."/>
            <person name="Fujiyama A."/>
            <person name="Inagaki F."/>
            <person name="Takami H."/>
        </authorList>
    </citation>
    <scope>NUCLEOTIDE SEQUENCE</scope>
    <source>
        <strain evidence="1">Expedition CK06-06</strain>
    </source>
</reference>
<gene>
    <name evidence="1" type="ORF">S01H4_38305</name>
</gene>
<name>X1CC12_9ZZZZ</name>
<accession>X1CC12</accession>
<sequence length="100" mass="10955">MESKALHIITNQEISNIVLGEAKAGMTSDEAIVDLLKSQGYKSATINKWLDLANETVKILGQKNISSEEKEEIKSIYGLITEVSSNLTDAELKSYNKNPG</sequence>
<feature type="non-terminal residue" evidence="1">
    <location>
        <position position="100"/>
    </location>
</feature>
<evidence type="ECO:0000313" key="1">
    <source>
        <dbReference type="EMBL" id="GAH05077.1"/>
    </source>
</evidence>
<comment type="caution">
    <text evidence="1">The sequence shown here is derived from an EMBL/GenBank/DDBJ whole genome shotgun (WGS) entry which is preliminary data.</text>
</comment>
<organism evidence="1">
    <name type="scientific">marine sediment metagenome</name>
    <dbReference type="NCBI Taxonomy" id="412755"/>
    <lineage>
        <taxon>unclassified sequences</taxon>
        <taxon>metagenomes</taxon>
        <taxon>ecological metagenomes</taxon>
    </lineage>
</organism>